<reference evidence="4 5" key="1">
    <citation type="submission" date="2018-06" db="EMBL/GenBank/DDBJ databases">
        <title>Genomic Encyclopedia of Archaeal and Bacterial Type Strains, Phase II (KMG-II): from individual species to whole genera.</title>
        <authorList>
            <person name="Goeker M."/>
        </authorList>
    </citation>
    <scope>NUCLEOTIDE SEQUENCE [LARGE SCALE GENOMIC DNA]</scope>
    <source>
        <strain evidence="4 5">DSM 13087</strain>
    </source>
</reference>
<proteinExistence type="predicted"/>
<feature type="region of interest" description="Disordered" evidence="1">
    <location>
        <begin position="143"/>
        <end position="184"/>
    </location>
</feature>
<keyword evidence="4" id="KW-0131">Cell cycle</keyword>
<dbReference type="PROSITE" id="PS51724">
    <property type="entry name" value="SPOR"/>
    <property type="match status" value="1"/>
</dbReference>
<dbReference type="STRING" id="121821.GCA_001870675_02462"/>
<dbReference type="Proteomes" id="UP000249364">
    <property type="component" value="Unassembled WGS sequence"/>
</dbReference>
<dbReference type="Gene3D" id="3.30.70.1070">
    <property type="entry name" value="Sporulation related repeat"/>
    <property type="match status" value="1"/>
</dbReference>
<feature type="chain" id="PRO_5015975053" evidence="2">
    <location>
        <begin position="22"/>
        <end position="340"/>
    </location>
</feature>
<keyword evidence="4" id="KW-0132">Cell division</keyword>
<dbReference type="PROSITE" id="PS51257">
    <property type="entry name" value="PROKAR_LIPOPROTEIN"/>
    <property type="match status" value="1"/>
</dbReference>
<dbReference type="InterPro" id="IPR007730">
    <property type="entry name" value="SPOR-like_dom"/>
</dbReference>
<dbReference type="GO" id="GO:0051301">
    <property type="term" value="P:cell division"/>
    <property type="evidence" value="ECO:0007669"/>
    <property type="project" value="UniProtKB-KW"/>
</dbReference>
<dbReference type="Pfam" id="PF05036">
    <property type="entry name" value="SPOR"/>
    <property type="match status" value="1"/>
</dbReference>
<evidence type="ECO:0000259" key="3">
    <source>
        <dbReference type="PROSITE" id="PS51724"/>
    </source>
</evidence>
<feature type="compositionally biased region" description="Low complexity" evidence="1">
    <location>
        <begin position="153"/>
        <end position="164"/>
    </location>
</feature>
<dbReference type="EMBL" id="QKZQ01000001">
    <property type="protein sequence ID" value="PZX48239.1"/>
    <property type="molecule type" value="Genomic_DNA"/>
</dbReference>
<dbReference type="AlphaFoldDB" id="A0A2W7R290"/>
<comment type="caution">
    <text evidence="4">The sequence shown here is derived from an EMBL/GenBank/DDBJ whole genome shotgun (WGS) entry which is preliminary data.</text>
</comment>
<evidence type="ECO:0000313" key="4">
    <source>
        <dbReference type="EMBL" id="PZX48239.1"/>
    </source>
</evidence>
<feature type="compositionally biased region" description="Polar residues" evidence="1">
    <location>
        <begin position="167"/>
        <end position="181"/>
    </location>
</feature>
<feature type="region of interest" description="Disordered" evidence="1">
    <location>
        <begin position="237"/>
        <end position="258"/>
    </location>
</feature>
<evidence type="ECO:0000256" key="2">
    <source>
        <dbReference type="SAM" id="SignalP"/>
    </source>
</evidence>
<organism evidence="4 5">
    <name type="scientific">Roseinatronobacter thiooxidans</name>
    <dbReference type="NCBI Taxonomy" id="121821"/>
    <lineage>
        <taxon>Bacteria</taxon>
        <taxon>Pseudomonadati</taxon>
        <taxon>Pseudomonadota</taxon>
        <taxon>Alphaproteobacteria</taxon>
        <taxon>Rhodobacterales</taxon>
        <taxon>Paracoccaceae</taxon>
        <taxon>Roseinatronobacter</taxon>
    </lineage>
</organism>
<keyword evidence="2" id="KW-0732">Signal</keyword>
<dbReference type="SUPFAM" id="SSF110997">
    <property type="entry name" value="Sporulation related repeat"/>
    <property type="match status" value="1"/>
</dbReference>
<dbReference type="GO" id="GO:0042834">
    <property type="term" value="F:peptidoglycan binding"/>
    <property type="evidence" value="ECO:0007669"/>
    <property type="project" value="InterPro"/>
</dbReference>
<evidence type="ECO:0000313" key="5">
    <source>
        <dbReference type="Proteomes" id="UP000249364"/>
    </source>
</evidence>
<feature type="signal peptide" evidence="2">
    <location>
        <begin position="1"/>
        <end position="21"/>
    </location>
</feature>
<dbReference type="RefSeq" id="WP_245735485.1">
    <property type="nucleotide sequence ID" value="NZ_MEHT01000009.1"/>
</dbReference>
<name>A0A2W7R290_9RHOB</name>
<evidence type="ECO:0000256" key="1">
    <source>
        <dbReference type="SAM" id="MobiDB-lite"/>
    </source>
</evidence>
<feature type="domain" description="SPOR" evidence="3">
    <location>
        <begin position="261"/>
        <end position="340"/>
    </location>
</feature>
<accession>A0A2W7R290</accession>
<sequence length="340" mass="35675">MRSAIYRILALGVIAAGSLSACMDGNTPGTSRTDGAASTRTQISERDIEDASIFSRRELGLWDGRPSLGGVWVAHPEATTPERVIIRNRANGQETIGALFRRERLNPGPAFQVSAEAANAVGILAGAPTEIEVVALRTEQIEDEAPPPPVASPAPAAAPASAPAQEADSTNSVQPQASAPSQGEDAPIVTLQGQAPRQRPGFLGRLLGRDTAAPPAAEVIETEILDDQLAMAQIPAPQPAAPEPQQSRPAAPPATPVTQPAATLERPYIQLGIFSVEGNARSAETMARNSGLSARTVEGRTQGNAFWRVVIGPAQTQSEQAELLARVKSLGFNDAYTVRR</sequence>
<keyword evidence="5" id="KW-1185">Reference proteome</keyword>
<protein>
    <submittedName>
        <fullName evidence="4">Cell division septation protein DedD</fullName>
    </submittedName>
</protein>
<dbReference type="InterPro" id="IPR036680">
    <property type="entry name" value="SPOR-like_sf"/>
</dbReference>
<gene>
    <name evidence="4" type="ORF">LY56_00390</name>
</gene>